<comment type="caution">
    <text evidence="1">The sequence shown here is derived from an EMBL/GenBank/DDBJ whole genome shotgun (WGS) entry which is preliminary data.</text>
</comment>
<dbReference type="RefSeq" id="WP_005522412.1">
    <property type="nucleotide sequence ID" value="NZ_EQ973330.1"/>
</dbReference>
<organism evidence="1 2">
    <name type="scientific">Corynebacterium matruchotii ATCC 33806</name>
    <dbReference type="NCBI Taxonomy" id="566549"/>
    <lineage>
        <taxon>Bacteria</taxon>
        <taxon>Bacillati</taxon>
        <taxon>Actinomycetota</taxon>
        <taxon>Actinomycetes</taxon>
        <taxon>Mycobacteriales</taxon>
        <taxon>Corynebacteriaceae</taxon>
        <taxon>Corynebacterium</taxon>
    </lineage>
</organism>
<proteinExistence type="predicted"/>
<accession>C0E5R6</accession>
<dbReference type="AlphaFoldDB" id="C0E5R6"/>
<dbReference type="HOGENOM" id="CLU_1530088_0_0_11"/>
<protein>
    <submittedName>
        <fullName evidence="1">Uncharacterized protein</fullName>
    </submittedName>
</protein>
<evidence type="ECO:0000313" key="2">
    <source>
        <dbReference type="Proteomes" id="UP000006247"/>
    </source>
</evidence>
<dbReference type="Proteomes" id="UP000006247">
    <property type="component" value="Unassembled WGS sequence"/>
</dbReference>
<sequence>MAYSADVHRLQEDAKQQVLSQHLAAQLSYYAAQPTSTRKRLGRVVISGETSLSFRVPHARVYRSLEIITSINPHDMRRLLEETMSQDDSDPFTYKIFRTKDMASRPGKIYSIRVLDDENEYGWIKMQATRGVDVEYEDTEEMKVQNPLVESRATTTIKLIDVGKYLAEKIVSVFG</sequence>
<evidence type="ECO:0000313" key="1">
    <source>
        <dbReference type="EMBL" id="EEG26115.1"/>
    </source>
</evidence>
<dbReference type="EMBL" id="ACEB01000037">
    <property type="protein sequence ID" value="EEG26115.1"/>
    <property type="molecule type" value="Genomic_DNA"/>
</dbReference>
<name>C0E5R6_9CORY</name>
<reference evidence="1 2" key="1">
    <citation type="submission" date="2009-01" db="EMBL/GenBank/DDBJ databases">
        <authorList>
            <person name="Fulton L."/>
            <person name="Clifton S."/>
            <person name="Chinwalla A.T."/>
            <person name="Mitreva M."/>
            <person name="Sodergren E."/>
            <person name="Weinstock G."/>
            <person name="Clifton S."/>
            <person name="Dooling D.J."/>
            <person name="Fulton B."/>
            <person name="Minx P."/>
            <person name="Pepin K.H."/>
            <person name="Johnson M."/>
            <person name="Bhonagiri V."/>
            <person name="Nash W.E."/>
            <person name="Mardis E.R."/>
            <person name="Wilson R.K."/>
        </authorList>
    </citation>
    <scope>NUCLEOTIDE SEQUENCE [LARGE SCALE GENOMIC DNA]</scope>
    <source>
        <strain evidence="1 2">ATCC 33806</strain>
    </source>
</reference>
<gene>
    <name evidence="1" type="ORF">CORMATOL_02348</name>
</gene>